<feature type="transmembrane region" description="Helical" evidence="2">
    <location>
        <begin position="370"/>
        <end position="391"/>
    </location>
</feature>
<feature type="transmembrane region" description="Helical" evidence="2">
    <location>
        <begin position="330"/>
        <end position="349"/>
    </location>
</feature>
<feature type="transmembrane region" description="Helical" evidence="2">
    <location>
        <begin position="231"/>
        <end position="253"/>
    </location>
</feature>
<evidence type="ECO:0000256" key="2">
    <source>
        <dbReference type="SAM" id="Phobius"/>
    </source>
</evidence>
<dbReference type="PANTHER" id="PTHR31061">
    <property type="entry name" value="LD22376P"/>
    <property type="match status" value="1"/>
</dbReference>
<dbReference type="InterPro" id="IPR012429">
    <property type="entry name" value="HGSNAT_cat"/>
</dbReference>
<dbReference type="Pfam" id="PF07786">
    <property type="entry name" value="HGSNAT_cat"/>
    <property type="match status" value="1"/>
</dbReference>
<protein>
    <recommendedName>
        <fullName evidence="3">Heparan-alpha-glucosaminide N-acetyltransferase catalytic domain-containing protein</fullName>
    </recommendedName>
</protein>
<dbReference type="PANTHER" id="PTHR31061:SF24">
    <property type="entry name" value="LD22376P"/>
    <property type="match status" value="1"/>
</dbReference>
<keyword evidence="2" id="KW-0812">Transmembrane</keyword>
<evidence type="ECO:0000256" key="1">
    <source>
        <dbReference type="SAM" id="MobiDB-lite"/>
    </source>
</evidence>
<feature type="transmembrane region" description="Helical" evidence="2">
    <location>
        <begin position="454"/>
        <end position="477"/>
    </location>
</feature>
<feature type="transmembrane region" description="Helical" evidence="2">
    <location>
        <begin position="484"/>
        <end position="502"/>
    </location>
</feature>
<dbReference type="EMBL" id="CAJHNH020001380">
    <property type="protein sequence ID" value="CAG5122863.1"/>
    <property type="molecule type" value="Genomic_DNA"/>
</dbReference>
<sequence length="613" mass="69080">MPSPVSDYYIKEYNAAAVIVDSKDDGVIRIGLTKPQLNVNTAWLTVNSTLGYEVELWAQTDECYKCNLMLITKIGSHGVQSLLANATHQTDLRLIRANSTADFECRFKMTFREGGDYWIFLDHPAEAQEPSCKLILANDPKIAELPILYVIIGLIGLAFAYAAGKKLYAYIRRTTVHKSDSMEVTSTSDQDGGDVLRMNNGRTEREDNPGETNKGEPEKPKQKQRLKSLDTFRGITLILMIFVNYGGGGYWFFEHAAWNGLNVADLVFPWFVFMMGVSMNFSFRSMFRQGWSVPRIVWKIVWRAAKLFLIGFMLGTHFKTADMEKVRVMGVLQRLALTYLVSALIHYCCTRRSDSHQDTKWAMVRDLVLYVPEWSVNLLLLAVHSSLVYALPVPGCPRGYVGPGGISEGGLYANCTGGATGYIDAVVLGYQHLYGHPTSEVVYQTVQPFDPEGLLATLNSVFLCFLGIQCGRIILIYQGHKQRLLRFLIWAVALGALAALLTKCSRDDGWIPPNKNLWSFSFTLITASFGFVFLSGIYIVTDLFGVWAGQPFIYPGMNSIVIYVCHDIFSNTFPVSFEVDHQHWKLLLRCVWGTSCWVIVAYWLYIKKIFIAL</sequence>
<dbReference type="AlphaFoldDB" id="A0A8S3Z084"/>
<feature type="transmembrane region" description="Helical" evidence="2">
    <location>
        <begin position="552"/>
        <end position="574"/>
    </location>
</feature>
<evidence type="ECO:0000313" key="4">
    <source>
        <dbReference type="EMBL" id="CAG5122863.1"/>
    </source>
</evidence>
<accession>A0A8S3Z084</accession>
<comment type="caution">
    <text evidence="4">The sequence shown here is derived from an EMBL/GenBank/DDBJ whole genome shotgun (WGS) entry which is preliminary data.</text>
</comment>
<feature type="transmembrane region" description="Helical" evidence="2">
    <location>
        <begin position="517"/>
        <end position="540"/>
    </location>
</feature>
<dbReference type="Proteomes" id="UP000678393">
    <property type="component" value="Unassembled WGS sequence"/>
</dbReference>
<proteinExistence type="predicted"/>
<evidence type="ECO:0000259" key="3">
    <source>
        <dbReference type="Pfam" id="PF07786"/>
    </source>
</evidence>
<name>A0A8S3Z084_9EUPU</name>
<feature type="region of interest" description="Disordered" evidence="1">
    <location>
        <begin position="181"/>
        <end position="224"/>
    </location>
</feature>
<feature type="transmembrane region" description="Helical" evidence="2">
    <location>
        <begin position="259"/>
        <end position="279"/>
    </location>
</feature>
<keyword evidence="2" id="KW-1133">Transmembrane helix</keyword>
<reference evidence="4" key="1">
    <citation type="submission" date="2021-04" db="EMBL/GenBank/DDBJ databases">
        <authorList>
            <consortium name="Molecular Ecology Group"/>
        </authorList>
    </citation>
    <scope>NUCLEOTIDE SEQUENCE</scope>
</reference>
<dbReference type="OrthoDB" id="2149840at2759"/>
<feature type="transmembrane region" description="Helical" evidence="2">
    <location>
        <begin position="146"/>
        <end position="164"/>
    </location>
</feature>
<feature type="transmembrane region" description="Helical" evidence="2">
    <location>
        <begin position="300"/>
        <end position="318"/>
    </location>
</feature>
<evidence type="ECO:0000313" key="5">
    <source>
        <dbReference type="Proteomes" id="UP000678393"/>
    </source>
</evidence>
<feature type="transmembrane region" description="Helical" evidence="2">
    <location>
        <begin position="586"/>
        <end position="605"/>
    </location>
</feature>
<gene>
    <name evidence="4" type="ORF">CUNI_LOCUS8421</name>
</gene>
<organism evidence="4 5">
    <name type="scientific">Candidula unifasciata</name>
    <dbReference type="NCBI Taxonomy" id="100452"/>
    <lineage>
        <taxon>Eukaryota</taxon>
        <taxon>Metazoa</taxon>
        <taxon>Spiralia</taxon>
        <taxon>Lophotrochozoa</taxon>
        <taxon>Mollusca</taxon>
        <taxon>Gastropoda</taxon>
        <taxon>Heterobranchia</taxon>
        <taxon>Euthyneura</taxon>
        <taxon>Panpulmonata</taxon>
        <taxon>Eupulmonata</taxon>
        <taxon>Stylommatophora</taxon>
        <taxon>Helicina</taxon>
        <taxon>Helicoidea</taxon>
        <taxon>Geomitridae</taxon>
        <taxon>Candidula</taxon>
    </lineage>
</organism>
<keyword evidence="5" id="KW-1185">Reference proteome</keyword>
<feature type="compositionally biased region" description="Basic and acidic residues" evidence="1">
    <location>
        <begin position="202"/>
        <end position="221"/>
    </location>
</feature>
<feature type="domain" description="Heparan-alpha-glucosaminide N-acetyltransferase catalytic" evidence="3">
    <location>
        <begin position="225"/>
        <end position="345"/>
    </location>
</feature>
<keyword evidence="2" id="KW-0472">Membrane</keyword>